<organism evidence="5 6">
    <name type="scientific">Streptomyces coacervatus</name>
    <dbReference type="NCBI Taxonomy" id="647381"/>
    <lineage>
        <taxon>Bacteria</taxon>
        <taxon>Bacillati</taxon>
        <taxon>Actinomycetota</taxon>
        <taxon>Actinomycetes</taxon>
        <taxon>Kitasatosporales</taxon>
        <taxon>Streptomycetaceae</taxon>
        <taxon>Streptomyces</taxon>
    </lineage>
</organism>
<accession>A0ABP7JAL2</accession>
<dbReference type="PRINTS" id="PR00033">
    <property type="entry name" value="HTHASNC"/>
</dbReference>
<dbReference type="InterPro" id="IPR000485">
    <property type="entry name" value="AsnC-type_HTH_dom"/>
</dbReference>
<dbReference type="Gene3D" id="1.10.10.10">
    <property type="entry name" value="Winged helix-like DNA-binding domain superfamily/Winged helix DNA-binding domain"/>
    <property type="match status" value="1"/>
</dbReference>
<dbReference type="SUPFAM" id="SSF46785">
    <property type="entry name" value="Winged helix' DNA-binding domain"/>
    <property type="match status" value="1"/>
</dbReference>
<gene>
    <name evidence="5" type="primary">kynR</name>
    <name evidence="5" type="ORF">GCM10022403_084940</name>
</gene>
<keyword evidence="3" id="KW-0804">Transcription</keyword>
<dbReference type="Proteomes" id="UP001501009">
    <property type="component" value="Unassembled WGS sequence"/>
</dbReference>
<evidence type="ECO:0000313" key="5">
    <source>
        <dbReference type="EMBL" id="GAA3839677.1"/>
    </source>
</evidence>
<dbReference type="EMBL" id="BAABDE010000038">
    <property type="protein sequence ID" value="GAA3839677.1"/>
    <property type="molecule type" value="Genomic_DNA"/>
</dbReference>
<dbReference type="PANTHER" id="PTHR30154">
    <property type="entry name" value="LEUCINE-RESPONSIVE REGULATORY PROTEIN"/>
    <property type="match status" value="1"/>
</dbReference>
<evidence type="ECO:0000259" key="4">
    <source>
        <dbReference type="PROSITE" id="PS50956"/>
    </source>
</evidence>
<reference evidence="6" key="1">
    <citation type="journal article" date="2019" name="Int. J. Syst. Evol. Microbiol.">
        <title>The Global Catalogue of Microorganisms (GCM) 10K type strain sequencing project: providing services to taxonomists for standard genome sequencing and annotation.</title>
        <authorList>
            <consortium name="The Broad Institute Genomics Platform"/>
            <consortium name="The Broad Institute Genome Sequencing Center for Infectious Disease"/>
            <person name="Wu L."/>
            <person name="Ma J."/>
        </authorList>
    </citation>
    <scope>NUCLEOTIDE SEQUENCE [LARGE SCALE GENOMIC DNA]</scope>
    <source>
        <strain evidence="6">JCM 17138</strain>
    </source>
</reference>
<dbReference type="InterPro" id="IPR036390">
    <property type="entry name" value="WH_DNA-bd_sf"/>
</dbReference>
<dbReference type="InterPro" id="IPR011991">
    <property type="entry name" value="ArsR-like_HTH"/>
</dbReference>
<sequence>MATVPINPRQMHEEAEESYDPCMDRIDRQLLVLLRRDGRATYQDLGRHVRLSANTVADRVRRLQKAGIIRGYRADIDLAVLGRTMEMLSDIRLRDGVDRAAFEQQLTQIPQVVGAMRLTGEYDYQLRVVCTDAHEFEGVIDRLKGDAGVRELRSRLLLHEVPLGPDNLIDQTTPARP</sequence>
<keyword evidence="1" id="KW-0805">Transcription regulation</keyword>
<evidence type="ECO:0000256" key="1">
    <source>
        <dbReference type="ARBA" id="ARBA00023015"/>
    </source>
</evidence>
<feature type="domain" description="HTH asnC-type" evidence="4">
    <location>
        <begin position="23"/>
        <end position="84"/>
    </location>
</feature>
<dbReference type="SUPFAM" id="SSF54909">
    <property type="entry name" value="Dimeric alpha+beta barrel"/>
    <property type="match status" value="1"/>
</dbReference>
<dbReference type="InterPro" id="IPR036388">
    <property type="entry name" value="WH-like_DNA-bd_sf"/>
</dbReference>
<protein>
    <submittedName>
        <fullName evidence="5">Kynurenine pathway transcriptional regulator KynR</fullName>
    </submittedName>
</protein>
<dbReference type="Pfam" id="PF13412">
    <property type="entry name" value="HTH_24"/>
    <property type="match status" value="1"/>
</dbReference>
<dbReference type="InterPro" id="IPR019888">
    <property type="entry name" value="Tscrpt_reg_AsnC-like"/>
</dbReference>
<keyword evidence="6" id="KW-1185">Reference proteome</keyword>
<dbReference type="InterPro" id="IPR019887">
    <property type="entry name" value="Tscrpt_reg_AsnC/Lrp_C"/>
</dbReference>
<dbReference type="InterPro" id="IPR011008">
    <property type="entry name" value="Dimeric_a/b-barrel"/>
</dbReference>
<dbReference type="PANTHER" id="PTHR30154:SF34">
    <property type="entry name" value="TRANSCRIPTIONAL REGULATOR AZLB"/>
    <property type="match status" value="1"/>
</dbReference>
<dbReference type="SMART" id="SM00344">
    <property type="entry name" value="HTH_ASNC"/>
    <property type="match status" value="1"/>
</dbReference>
<name>A0ABP7JAL2_9ACTN</name>
<keyword evidence="2" id="KW-0238">DNA-binding</keyword>
<proteinExistence type="predicted"/>
<comment type="caution">
    <text evidence="5">The sequence shown here is derived from an EMBL/GenBank/DDBJ whole genome shotgun (WGS) entry which is preliminary data.</text>
</comment>
<evidence type="ECO:0000313" key="6">
    <source>
        <dbReference type="Proteomes" id="UP001501009"/>
    </source>
</evidence>
<dbReference type="Pfam" id="PF01037">
    <property type="entry name" value="AsnC_trans_reg"/>
    <property type="match status" value="1"/>
</dbReference>
<dbReference type="CDD" id="cd00090">
    <property type="entry name" value="HTH_ARSR"/>
    <property type="match status" value="1"/>
</dbReference>
<dbReference type="PROSITE" id="PS50956">
    <property type="entry name" value="HTH_ASNC_2"/>
    <property type="match status" value="1"/>
</dbReference>
<dbReference type="Gene3D" id="3.30.70.920">
    <property type="match status" value="1"/>
</dbReference>
<evidence type="ECO:0000256" key="2">
    <source>
        <dbReference type="ARBA" id="ARBA00023125"/>
    </source>
</evidence>
<evidence type="ECO:0000256" key="3">
    <source>
        <dbReference type="ARBA" id="ARBA00023163"/>
    </source>
</evidence>